<organism evidence="2 3">
    <name type="scientific">Nocardioides islandensis</name>
    <dbReference type="NCBI Taxonomy" id="433663"/>
    <lineage>
        <taxon>Bacteria</taxon>
        <taxon>Bacillati</taxon>
        <taxon>Actinomycetota</taxon>
        <taxon>Actinomycetes</taxon>
        <taxon>Propionibacteriales</taxon>
        <taxon>Nocardioidaceae</taxon>
        <taxon>Nocardioides</taxon>
    </lineage>
</organism>
<gene>
    <name evidence="2" type="ORF">ISU07_10725</name>
</gene>
<dbReference type="Gene3D" id="3.10.129.10">
    <property type="entry name" value="Hotdog Thioesterase"/>
    <property type="match status" value="1"/>
</dbReference>
<dbReference type="EMBL" id="JADKPN010000005">
    <property type="protein sequence ID" value="MBF4763601.1"/>
    <property type="molecule type" value="Genomic_DNA"/>
</dbReference>
<dbReference type="AlphaFoldDB" id="A0A930YCW0"/>
<accession>A0A930YCW0</accession>
<reference evidence="2" key="1">
    <citation type="submission" date="2020-11" db="EMBL/GenBank/DDBJ databases">
        <title>Nocardioides sp. nov., isolated from Soil of Cynanchum wilfordii Hemsley rhizosphere.</title>
        <authorList>
            <person name="Lee J.-S."/>
            <person name="Suh M.K."/>
            <person name="Kim J.-S."/>
        </authorList>
    </citation>
    <scope>NUCLEOTIDE SEQUENCE</scope>
    <source>
        <strain evidence="2">KCTC 19275</strain>
    </source>
</reference>
<dbReference type="SUPFAM" id="SSF54637">
    <property type="entry name" value="Thioesterase/thiol ester dehydrase-isomerase"/>
    <property type="match status" value="1"/>
</dbReference>
<feature type="region of interest" description="Disordered" evidence="1">
    <location>
        <begin position="50"/>
        <end position="88"/>
    </location>
</feature>
<proteinExistence type="predicted"/>
<evidence type="ECO:0000313" key="2">
    <source>
        <dbReference type="EMBL" id="MBF4763601.1"/>
    </source>
</evidence>
<evidence type="ECO:0000313" key="3">
    <source>
        <dbReference type="Proteomes" id="UP000640489"/>
    </source>
</evidence>
<evidence type="ECO:0000256" key="1">
    <source>
        <dbReference type="SAM" id="MobiDB-lite"/>
    </source>
</evidence>
<name>A0A930YCW0_9ACTN</name>
<dbReference type="Proteomes" id="UP000640489">
    <property type="component" value="Unassembled WGS sequence"/>
</dbReference>
<dbReference type="RefSeq" id="WP_194706783.1">
    <property type="nucleotide sequence ID" value="NZ_JADKPN010000005.1"/>
</dbReference>
<sequence>MTDLLVPARFCGPPSSGNGGWTSGAMAELVHEHPHDHGQPWPPIRVTLRRPPPLDREVPATETDGVTTAADDEGPVADARRSETPLTEVEAVDAATARAAEASYAGWHSHPFPTCFTCGPDRAEGDGLRIFPGPVDDLDGTTRVAAVWTPHASTAEDWHTYEDEQRRASIPCTWAALDCPGGWSGDLAAYPSVLGRMTARIDALPVVGEEHVVVGHFRGREGRKSFTASTLYDVDGRVVATAEHVWVQVDPTEFR</sequence>
<dbReference type="InterPro" id="IPR029069">
    <property type="entry name" value="HotDog_dom_sf"/>
</dbReference>
<comment type="caution">
    <text evidence="2">The sequence shown here is derived from an EMBL/GenBank/DDBJ whole genome shotgun (WGS) entry which is preliminary data.</text>
</comment>
<keyword evidence="3" id="KW-1185">Reference proteome</keyword>
<protein>
    <submittedName>
        <fullName evidence="2">Uncharacterized protein</fullName>
    </submittedName>
</protein>